<sequence length="568" mass="60084">MDSAVQYTSYLGHAALDALSPLAVSLPISEYVTEATVTTMYTKLIAIGWILVSKLAVAITLQCYIKYLGRTDDTKAHRTALVVALHGSSSEQLLTLYEGRRQLPGAIVAAVAMGLLSQLADLAVPLLVSSVVVASEMKSDGSDSFVRDHMLSYDPELGVDFNLSMTLHKSIQSSNMVSSISSSMVELAAAGVFAVANRNRTWTPRHGNRTLTVAPSLVLQSDAFTGIYVHPGVQRVIDGTVANGSSRQALEFLTPALLVSHRCGLVHLEDAATPARLNKTDPSSYPSWFAAAMGEPWPPQMLYNSSGTANASLIYLSGITTPDNIGLDVSTSVPNAANELLFGAIRTVNATYALPTTPVAALLGYDCPGTVVTGFLRIHINATDVHVLSIENQTAISNLGSAPKSAATKDSDKYELTYNDVVTSGGMVLGAPVYCGWFLLQLQCGNCTPGIESLAQLLGLAVTLEGTMQGAHWISVGGTQSALAAVSPVYYAGRDVYVLRVVANSALLVAVGSLVVLLTAMYVLGVVQGRRTEGLEDLTELRSFRKWDGAGATVLGHDAYLTIAPHHA</sequence>
<keyword evidence="3" id="KW-1185">Reference proteome</keyword>
<keyword evidence="1" id="KW-0472">Membrane</keyword>
<reference evidence="2 3" key="1">
    <citation type="submission" date="2012-04" db="EMBL/GenBank/DDBJ databases">
        <title>The Genome Sequence of Saprolegnia declina VS20.</title>
        <authorList>
            <consortium name="The Broad Institute Genome Sequencing Platform"/>
            <person name="Russ C."/>
            <person name="Nusbaum C."/>
            <person name="Tyler B."/>
            <person name="van West P."/>
            <person name="Dieguez-Uribeondo J."/>
            <person name="de Bruijn I."/>
            <person name="Tripathy S."/>
            <person name="Jiang R."/>
            <person name="Young S.K."/>
            <person name="Zeng Q."/>
            <person name="Gargeya S."/>
            <person name="Fitzgerald M."/>
            <person name="Haas B."/>
            <person name="Abouelleil A."/>
            <person name="Alvarado L."/>
            <person name="Arachchi H.M."/>
            <person name="Berlin A."/>
            <person name="Chapman S.B."/>
            <person name="Goldberg J."/>
            <person name="Griggs A."/>
            <person name="Gujja S."/>
            <person name="Hansen M."/>
            <person name="Howarth C."/>
            <person name="Imamovic A."/>
            <person name="Larimer J."/>
            <person name="McCowen C."/>
            <person name="Montmayeur A."/>
            <person name="Murphy C."/>
            <person name="Neiman D."/>
            <person name="Pearson M."/>
            <person name="Priest M."/>
            <person name="Roberts A."/>
            <person name="Saif S."/>
            <person name="Shea T."/>
            <person name="Sisk P."/>
            <person name="Sykes S."/>
            <person name="Wortman J."/>
            <person name="Nusbaum C."/>
            <person name="Birren B."/>
        </authorList>
    </citation>
    <scope>NUCLEOTIDE SEQUENCE [LARGE SCALE GENOMIC DNA]</scope>
    <source>
        <strain evidence="2 3">VS20</strain>
    </source>
</reference>
<evidence type="ECO:0000313" key="2">
    <source>
        <dbReference type="EMBL" id="EQC39501.1"/>
    </source>
</evidence>
<protein>
    <submittedName>
        <fullName evidence="2">Uncharacterized protein</fullName>
    </submittedName>
</protein>
<feature type="transmembrane region" description="Helical" evidence="1">
    <location>
        <begin position="44"/>
        <end position="65"/>
    </location>
</feature>
<name>T0QXW9_SAPDV</name>
<dbReference type="EMBL" id="JH767138">
    <property type="protein sequence ID" value="EQC39501.1"/>
    <property type="molecule type" value="Genomic_DNA"/>
</dbReference>
<evidence type="ECO:0000313" key="3">
    <source>
        <dbReference type="Proteomes" id="UP000030762"/>
    </source>
</evidence>
<keyword evidence="1" id="KW-0812">Transmembrane</keyword>
<feature type="transmembrane region" description="Helical" evidence="1">
    <location>
        <begin position="506"/>
        <end position="527"/>
    </location>
</feature>
<dbReference type="RefSeq" id="XP_008606773.1">
    <property type="nucleotide sequence ID" value="XM_008608551.1"/>
</dbReference>
<accession>T0QXW9</accession>
<proteinExistence type="predicted"/>
<dbReference type="VEuPathDB" id="FungiDB:SDRG_02941"/>
<dbReference type="Proteomes" id="UP000030762">
    <property type="component" value="Unassembled WGS sequence"/>
</dbReference>
<keyword evidence="1" id="KW-1133">Transmembrane helix</keyword>
<organism evidence="2 3">
    <name type="scientific">Saprolegnia diclina (strain VS20)</name>
    <dbReference type="NCBI Taxonomy" id="1156394"/>
    <lineage>
        <taxon>Eukaryota</taxon>
        <taxon>Sar</taxon>
        <taxon>Stramenopiles</taxon>
        <taxon>Oomycota</taxon>
        <taxon>Saprolegniomycetes</taxon>
        <taxon>Saprolegniales</taxon>
        <taxon>Saprolegniaceae</taxon>
        <taxon>Saprolegnia</taxon>
    </lineage>
</organism>
<dbReference type="GeneID" id="19943668"/>
<gene>
    <name evidence="2" type="ORF">SDRG_02941</name>
</gene>
<evidence type="ECO:0000256" key="1">
    <source>
        <dbReference type="SAM" id="Phobius"/>
    </source>
</evidence>
<dbReference type="InParanoid" id="T0QXW9"/>
<dbReference type="AlphaFoldDB" id="T0QXW9"/>